<feature type="signal peptide" evidence="1">
    <location>
        <begin position="1"/>
        <end position="19"/>
    </location>
</feature>
<reference evidence="3 4" key="1">
    <citation type="submission" date="2016-10" db="EMBL/GenBank/DDBJ databases">
        <authorList>
            <person name="de Groot N.N."/>
        </authorList>
    </citation>
    <scope>NUCLEOTIDE SEQUENCE [LARGE SCALE GENOMIC DNA]</scope>
    <source>
        <strain evidence="3 4">DSM 22900</strain>
    </source>
</reference>
<dbReference type="Pfam" id="PF02469">
    <property type="entry name" value="Fasciclin"/>
    <property type="match status" value="1"/>
</dbReference>
<gene>
    <name evidence="3" type="ORF">SAMN05421747_1149</name>
</gene>
<dbReference type="Proteomes" id="UP000199577">
    <property type="component" value="Unassembled WGS sequence"/>
</dbReference>
<name>A0A1I1JZP6_9SPHI</name>
<dbReference type="InterPro" id="IPR000782">
    <property type="entry name" value="FAS1_domain"/>
</dbReference>
<proteinExistence type="predicted"/>
<dbReference type="EMBL" id="FOLL01000014">
    <property type="protein sequence ID" value="SFC54034.1"/>
    <property type="molecule type" value="Genomic_DNA"/>
</dbReference>
<feature type="chain" id="PRO_5011623669" evidence="1">
    <location>
        <begin position="20"/>
        <end position="529"/>
    </location>
</feature>
<feature type="domain" description="FAS1" evidence="2">
    <location>
        <begin position="41"/>
        <end position="163"/>
    </location>
</feature>
<evidence type="ECO:0000259" key="2">
    <source>
        <dbReference type="PROSITE" id="PS50213"/>
    </source>
</evidence>
<keyword evidence="1" id="KW-0732">Signal</keyword>
<evidence type="ECO:0000313" key="3">
    <source>
        <dbReference type="EMBL" id="SFC54034.1"/>
    </source>
</evidence>
<evidence type="ECO:0000256" key="1">
    <source>
        <dbReference type="SAM" id="SignalP"/>
    </source>
</evidence>
<dbReference type="PROSITE" id="PS51257">
    <property type="entry name" value="PROKAR_LIPOPROTEIN"/>
    <property type="match status" value="1"/>
</dbReference>
<organism evidence="3 4">
    <name type="scientific">Parapedobacter composti</name>
    <dbReference type="NCBI Taxonomy" id="623281"/>
    <lineage>
        <taxon>Bacteria</taxon>
        <taxon>Pseudomonadati</taxon>
        <taxon>Bacteroidota</taxon>
        <taxon>Sphingobacteriia</taxon>
        <taxon>Sphingobacteriales</taxon>
        <taxon>Sphingobacteriaceae</taxon>
        <taxon>Parapedobacter</taxon>
    </lineage>
</organism>
<dbReference type="InterPro" id="IPR036378">
    <property type="entry name" value="FAS1_dom_sf"/>
</dbReference>
<evidence type="ECO:0000313" key="4">
    <source>
        <dbReference type="Proteomes" id="UP000199577"/>
    </source>
</evidence>
<accession>A0A1I1JZP6</accession>
<dbReference type="Gene3D" id="2.30.180.10">
    <property type="entry name" value="FAS1 domain"/>
    <property type="match status" value="1"/>
</dbReference>
<dbReference type="RefSeq" id="WP_244518957.1">
    <property type="nucleotide sequence ID" value="NZ_FOLL01000014.1"/>
</dbReference>
<dbReference type="STRING" id="623281.SAMN05421747_1149"/>
<dbReference type="AlphaFoldDB" id="A0A1I1JZP6"/>
<keyword evidence="4" id="KW-1185">Reference proteome</keyword>
<sequence>MKTWYKIMFVACLAVAASACRQKVWDDHFNSTGDGDAIVSPLNLLDYLKSVPEYSRFVEKLEELEIAGQLTRDQNLSVWVVPNAVMDQLAGMGLDERYVMNYHLNLLTFDYTKLKSGLRIQTLSGKYIQVERVSDEIMVGDSRITKGNQLCRNGVVHEIDALMRPDESIYDYLEALGTEYSIIRDSVLALNDTIFDVANSVPIGVDPTGNTLYDSVFVITNPIFNAANIRSEFSQVTMFLPSNAVIQQCFEDLGTLYDQFGKDFLREDSLKAYQWIREAVFYNRVIEDYGSERDLVSAFGRLWRTDVQQVNADFRRMSNGRVYEVTHLKIPNNVHIAMIKQLFHYYEFVPEADRPALFTLNNVTDIVPTNRDHVTFPTLGIELTYRTLVVRGALIPGQPASIDFTPIMLENNPDGSVGYRVVEVPPGEYNLYMGFRSSTHPFVNIYVDGRQIANRLNVEPSTPWNYDRNTNTVSGTRYNGWGGLVGPVTIDGDGVRSFRIKVEFAGLSTGSAETLEPYHWALVPTQNNY</sequence>
<dbReference type="PROSITE" id="PS50213">
    <property type="entry name" value="FAS1"/>
    <property type="match status" value="1"/>
</dbReference>
<protein>
    <submittedName>
        <fullName evidence="3">Uncaracterized surface protein containing fasciclin (FAS1) repeats</fullName>
    </submittedName>
</protein>
<dbReference type="SUPFAM" id="SSF82153">
    <property type="entry name" value="FAS1 domain"/>
    <property type="match status" value="1"/>
</dbReference>